<keyword evidence="4 6" id="KW-0472">Membrane</keyword>
<evidence type="ECO:0000256" key="1">
    <source>
        <dbReference type="ARBA" id="ARBA00004141"/>
    </source>
</evidence>
<feature type="compositionally biased region" description="Basic and acidic residues" evidence="5">
    <location>
        <begin position="417"/>
        <end position="428"/>
    </location>
</feature>
<feature type="transmembrane region" description="Helical" evidence="6">
    <location>
        <begin position="104"/>
        <end position="129"/>
    </location>
</feature>
<feature type="transmembrane region" description="Helical" evidence="6">
    <location>
        <begin position="67"/>
        <end position="89"/>
    </location>
</feature>
<evidence type="ECO:0000256" key="2">
    <source>
        <dbReference type="ARBA" id="ARBA00022692"/>
    </source>
</evidence>
<dbReference type="GO" id="GO:0004930">
    <property type="term" value="F:G protein-coupled receptor activity"/>
    <property type="evidence" value="ECO:0007669"/>
    <property type="project" value="TreeGrafter"/>
</dbReference>
<keyword evidence="2 6" id="KW-0812">Transmembrane</keyword>
<keyword evidence="3 6" id="KW-1133">Transmembrane helix</keyword>
<organism evidence="8 9">
    <name type="scientific">Geodia barretti</name>
    <name type="common">Barrett's horny sponge</name>
    <dbReference type="NCBI Taxonomy" id="519541"/>
    <lineage>
        <taxon>Eukaryota</taxon>
        <taxon>Metazoa</taxon>
        <taxon>Porifera</taxon>
        <taxon>Demospongiae</taxon>
        <taxon>Heteroscleromorpha</taxon>
        <taxon>Tetractinellida</taxon>
        <taxon>Astrophorina</taxon>
        <taxon>Geodiidae</taxon>
        <taxon>Geodia</taxon>
    </lineage>
</organism>
<feature type="transmembrane region" description="Helical" evidence="6">
    <location>
        <begin position="292"/>
        <end position="317"/>
    </location>
</feature>
<feature type="transmembrane region" description="Helical" evidence="6">
    <location>
        <begin position="329"/>
        <end position="355"/>
    </location>
</feature>
<keyword evidence="9" id="KW-1185">Reference proteome</keyword>
<evidence type="ECO:0000313" key="9">
    <source>
        <dbReference type="Proteomes" id="UP001174909"/>
    </source>
</evidence>
<accession>A0AA35WPX8</accession>
<dbReference type="PANTHER" id="PTHR23112">
    <property type="entry name" value="G PROTEIN-COUPLED RECEPTOR 157-RELATED"/>
    <property type="match status" value="1"/>
</dbReference>
<proteinExistence type="predicted"/>
<evidence type="ECO:0000256" key="5">
    <source>
        <dbReference type="SAM" id="MobiDB-lite"/>
    </source>
</evidence>
<dbReference type="GO" id="GO:0007189">
    <property type="term" value="P:adenylate cyclase-activating G protein-coupled receptor signaling pathway"/>
    <property type="evidence" value="ECO:0007669"/>
    <property type="project" value="TreeGrafter"/>
</dbReference>
<feature type="domain" description="G-protein coupled receptors family 1 profile" evidence="7">
    <location>
        <begin position="45"/>
        <end position="353"/>
    </location>
</feature>
<sequence>MEYTSNNNSLEEGCHIKCHMEANERGEFDVVAALRLITSSLSITGALSIVASVVYRKTVCNPKVHPIFVLSIVDTLLSALWISGALVWLKGGVEHHPRLRVGCFTITCMTVILQCVAMNVTLIYALLAYSSIKQRDFSGVYMVQQRPVSFHVWPPLCSFTAYFIAWTLPVSLIVILFGVIAQQYEIVDKAKDCSCWCLPFYGNVLPRPNIGFHNGKQGDKYLLHLHYFIVSYAAVLISNFVIVLSCMAVTYYKIFRRIKRMIVTQENNENTPLYGATRAMILAGQKDAKKRVFLFFSVFFVTGFVISVFGIFTFNIILLKHHNNHTAKIFIFISLIFEALFVPSQGLMNALAYGWTRGDFLSVMSTCRHNRTLSDSVGTSYEGMEEEEEEETEVEDEREDWERGFHPENSLLSSFNRARDSMTGERRQRGNTALTPVSPGELLGTPSY</sequence>
<evidence type="ECO:0000256" key="4">
    <source>
        <dbReference type="ARBA" id="ARBA00023136"/>
    </source>
</evidence>
<evidence type="ECO:0000256" key="3">
    <source>
        <dbReference type="ARBA" id="ARBA00022989"/>
    </source>
</evidence>
<dbReference type="PROSITE" id="PS50262">
    <property type="entry name" value="G_PROTEIN_RECEP_F1_2"/>
    <property type="match status" value="1"/>
</dbReference>
<feature type="region of interest" description="Disordered" evidence="5">
    <location>
        <begin position="376"/>
        <end position="448"/>
    </location>
</feature>
<name>A0AA35WPX8_GEOBA</name>
<dbReference type="GO" id="GO:0005886">
    <property type="term" value="C:plasma membrane"/>
    <property type="evidence" value="ECO:0007669"/>
    <property type="project" value="TreeGrafter"/>
</dbReference>
<gene>
    <name evidence="8" type="ORF">GBAR_LOCUS13152</name>
</gene>
<dbReference type="Proteomes" id="UP001174909">
    <property type="component" value="Unassembled WGS sequence"/>
</dbReference>
<feature type="compositionally biased region" description="Acidic residues" evidence="5">
    <location>
        <begin position="383"/>
        <end position="399"/>
    </location>
</feature>
<feature type="transmembrane region" description="Helical" evidence="6">
    <location>
        <begin position="229"/>
        <end position="252"/>
    </location>
</feature>
<evidence type="ECO:0000256" key="6">
    <source>
        <dbReference type="SAM" id="Phobius"/>
    </source>
</evidence>
<dbReference type="InterPro" id="IPR017452">
    <property type="entry name" value="GPCR_Rhodpsn_7TM"/>
</dbReference>
<dbReference type="Gene3D" id="1.20.1070.10">
    <property type="entry name" value="Rhodopsin 7-helix transmembrane proteins"/>
    <property type="match status" value="1"/>
</dbReference>
<feature type="transmembrane region" description="Helical" evidence="6">
    <location>
        <begin position="32"/>
        <end position="55"/>
    </location>
</feature>
<evidence type="ECO:0000313" key="8">
    <source>
        <dbReference type="EMBL" id="CAI8022375.1"/>
    </source>
</evidence>
<feature type="transmembrane region" description="Helical" evidence="6">
    <location>
        <begin position="150"/>
        <end position="181"/>
    </location>
</feature>
<evidence type="ECO:0000259" key="7">
    <source>
        <dbReference type="PROSITE" id="PS50262"/>
    </source>
</evidence>
<comment type="subcellular location">
    <subcellularLocation>
        <location evidence="1">Membrane</location>
        <topology evidence="1">Multi-pass membrane protein</topology>
    </subcellularLocation>
</comment>
<comment type="caution">
    <text evidence="8">The sequence shown here is derived from an EMBL/GenBank/DDBJ whole genome shotgun (WGS) entry which is preliminary data.</text>
</comment>
<dbReference type="PANTHER" id="PTHR23112:SF0">
    <property type="entry name" value="TRANSMEMBRANE PROTEIN 116"/>
    <property type="match status" value="1"/>
</dbReference>
<dbReference type="EMBL" id="CASHTH010001948">
    <property type="protein sequence ID" value="CAI8022375.1"/>
    <property type="molecule type" value="Genomic_DNA"/>
</dbReference>
<protein>
    <recommendedName>
        <fullName evidence="7">G-protein coupled receptors family 1 profile domain-containing protein</fullName>
    </recommendedName>
</protein>
<dbReference type="AlphaFoldDB" id="A0AA35WPX8"/>
<reference evidence="8" key="1">
    <citation type="submission" date="2023-03" db="EMBL/GenBank/DDBJ databases">
        <authorList>
            <person name="Steffen K."/>
            <person name="Cardenas P."/>
        </authorList>
    </citation>
    <scope>NUCLEOTIDE SEQUENCE</scope>
</reference>